<feature type="transmembrane region" description="Helical" evidence="1">
    <location>
        <begin position="12"/>
        <end position="28"/>
    </location>
</feature>
<accession>A0A2N5A3E7</accession>
<evidence type="ECO:0000256" key="1">
    <source>
        <dbReference type="SAM" id="Phobius"/>
    </source>
</evidence>
<dbReference type="AlphaFoldDB" id="A0A2N5A3E7"/>
<protein>
    <submittedName>
        <fullName evidence="2">Type VI secretion system lipoprotein TssJ</fullName>
    </submittedName>
</protein>
<reference evidence="2 3" key="2">
    <citation type="submission" date="2018-01" db="EMBL/GenBank/DDBJ databases">
        <title>Genomic study of Klebsiella pneumoniae.</title>
        <authorList>
            <person name="Yang Y."/>
            <person name="Bicalho R."/>
        </authorList>
    </citation>
    <scope>NUCLEOTIDE SEQUENCE [LARGE SCALE GENOMIC DNA]</scope>
    <source>
        <strain evidence="2 3">A5</strain>
    </source>
</reference>
<reference evidence="2 3" key="1">
    <citation type="submission" date="2017-11" db="EMBL/GenBank/DDBJ databases">
        <authorList>
            <person name="Han C.G."/>
        </authorList>
    </citation>
    <scope>NUCLEOTIDE SEQUENCE [LARGE SCALE GENOMIC DNA]</scope>
    <source>
        <strain evidence="2 3">A5</strain>
    </source>
</reference>
<keyword evidence="2" id="KW-0449">Lipoprotein</keyword>
<feature type="non-terminal residue" evidence="2">
    <location>
        <position position="29"/>
    </location>
</feature>
<gene>
    <name evidence="2" type="ORF">CWM98_36565</name>
</gene>
<evidence type="ECO:0000313" key="2">
    <source>
        <dbReference type="EMBL" id="PLP36198.1"/>
    </source>
</evidence>
<sequence length="29" mass="3024">MAITADKPSARLLAFLMVTVLTGCGLTQT</sequence>
<name>A0A2N5A3E7_KLEVA</name>
<proteinExistence type="predicted"/>
<dbReference type="EMBL" id="PICB01003107">
    <property type="protein sequence ID" value="PLP36198.1"/>
    <property type="molecule type" value="Genomic_DNA"/>
</dbReference>
<organism evidence="2 3">
    <name type="scientific">Klebsiella variicola</name>
    <dbReference type="NCBI Taxonomy" id="244366"/>
    <lineage>
        <taxon>Bacteria</taxon>
        <taxon>Pseudomonadati</taxon>
        <taxon>Pseudomonadota</taxon>
        <taxon>Gammaproteobacteria</taxon>
        <taxon>Enterobacterales</taxon>
        <taxon>Enterobacteriaceae</taxon>
        <taxon>Klebsiella/Raoultella group</taxon>
        <taxon>Klebsiella</taxon>
        <taxon>Klebsiella pneumoniae complex</taxon>
    </lineage>
</organism>
<keyword evidence="1" id="KW-1133">Transmembrane helix</keyword>
<comment type="caution">
    <text evidence="2">The sequence shown here is derived from an EMBL/GenBank/DDBJ whole genome shotgun (WGS) entry which is preliminary data.</text>
</comment>
<keyword evidence="1" id="KW-0812">Transmembrane</keyword>
<keyword evidence="1" id="KW-0472">Membrane</keyword>
<dbReference type="PROSITE" id="PS51257">
    <property type="entry name" value="PROKAR_LIPOPROTEIN"/>
    <property type="match status" value="1"/>
</dbReference>
<evidence type="ECO:0000313" key="3">
    <source>
        <dbReference type="Proteomes" id="UP000234473"/>
    </source>
</evidence>
<dbReference type="Proteomes" id="UP000234473">
    <property type="component" value="Unassembled WGS sequence"/>
</dbReference>